<keyword evidence="2" id="KW-1133">Transmembrane helix</keyword>
<keyword evidence="2" id="KW-0812">Transmembrane</keyword>
<keyword evidence="6" id="KW-1185">Reference proteome</keyword>
<feature type="transmembrane region" description="Helical" evidence="2">
    <location>
        <begin position="62"/>
        <end position="81"/>
    </location>
</feature>
<dbReference type="RefSeq" id="WP_204844428.1">
    <property type="nucleotide sequence ID" value="NZ_JAFBCL010000001.1"/>
</dbReference>
<evidence type="ECO:0000313" key="6">
    <source>
        <dbReference type="Proteomes" id="UP001195724"/>
    </source>
</evidence>
<reference evidence="4" key="2">
    <citation type="submission" date="2021-04" db="EMBL/GenBank/DDBJ databases">
        <title>Saccharothrix algeriensis WGS.</title>
        <authorList>
            <person name="Stuskova K."/>
            <person name="Hakalova E."/>
            <person name="Tebbal A.B."/>
            <person name="Eichmeier A."/>
        </authorList>
    </citation>
    <scope>NUCLEOTIDE SEQUENCE</scope>
    <source>
        <strain evidence="4">NRRL B-24137</strain>
    </source>
</reference>
<keyword evidence="2" id="KW-0472">Membrane</keyword>
<feature type="compositionally biased region" description="Low complexity" evidence="1">
    <location>
        <begin position="174"/>
        <end position="187"/>
    </location>
</feature>
<dbReference type="Proteomes" id="UP001195724">
    <property type="component" value="Unassembled WGS sequence"/>
</dbReference>
<dbReference type="AlphaFoldDB" id="A0A8T8HUW1"/>
<evidence type="ECO:0000256" key="2">
    <source>
        <dbReference type="SAM" id="Phobius"/>
    </source>
</evidence>
<feature type="transmembrane region" description="Helical" evidence="2">
    <location>
        <begin position="88"/>
        <end position="109"/>
    </location>
</feature>
<feature type="region of interest" description="Disordered" evidence="1">
    <location>
        <begin position="162"/>
        <end position="200"/>
    </location>
</feature>
<name>A0A8T8HUW1_9PSEU</name>
<dbReference type="EMBL" id="CP072788">
    <property type="protein sequence ID" value="QTR02292.1"/>
    <property type="molecule type" value="Genomic_DNA"/>
</dbReference>
<dbReference type="EMBL" id="JAFBCL010000001">
    <property type="protein sequence ID" value="MBM7813845.1"/>
    <property type="molecule type" value="Genomic_DNA"/>
</dbReference>
<dbReference type="Proteomes" id="UP000671828">
    <property type="component" value="Chromosome"/>
</dbReference>
<organism evidence="4 5">
    <name type="scientific">Saccharothrix algeriensis</name>
    <dbReference type="NCBI Taxonomy" id="173560"/>
    <lineage>
        <taxon>Bacteria</taxon>
        <taxon>Bacillati</taxon>
        <taxon>Actinomycetota</taxon>
        <taxon>Actinomycetes</taxon>
        <taxon>Pseudonocardiales</taxon>
        <taxon>Pseudonocardiaceae</taxon>
        <taxon>Saccharothrix</taxon>
    </lineage>
</organism>
<gene>
    <name evidence="4" type="ORF">J7S33_24425</name>
    <name evidence="3" type="ORF">JOE68_004710</name>
</gene>
<protein>
    <submittedName>
        <fullName evidence="4">Uncharacterized protein</fullName>
    </submittedName>
</protein>
<proteinExistence type="predicted"/>
<evidence type="ECO:0000313" key="4">
    <source>
        <dbReference type="EMBL" id="QTR02292.1"/>
    </source>
</evidence>
<feature type="transmembrane region" description="Helical" evidence="2">
    <location>
        <begin position="129"/>
        <end position="148"/>
    </location>
</feature>
<sequence length="200" mass="20368">MTRRVAGVVALLVAAPTVVVATFLPLYAQQWLSSADDRMTVWQTAWKVDSDRDEVVFTHEELFGVPLVAAAALLVLGAARVGAMWGRLVAFGGAALLLGSAWTVAHLAVAAYLRGQSGEGLTVTTTFGPALPLLGLACAAALGGALAVQEWPRRAPAPAGPVVYRVDGDDDTDTPPLGLPLGPAAEGPGPPGSPGARGDA</sequence>
<evidence type="ECO:0000256" key="1">
    <source>
        <dbReference type="SAM" id="MobiDB-lite"/>
    </source>
</evidence>
<reference evidence="3 6" key="1">
    <citation type="submission" date="2021-01" db="EMBL/GenBank/DDBJ databases">
        <title>Sequencing the genomes of 1000 actinobacteria strains.</title>
        <authorList>
            <person name="Klenk H.-P."/>
        </authorList>
    </citation>
    <scope>NUCLEOTIDE SEQUENCE [LARGE SCALE GENOMIC DNA]</scope>
    <source>
        <strain evidence="3 6">DSM 44581</strain>
    </source>
</reference>
<evidence type="ECO:0000313" key="5">
    <source>
        <dbReference type="Proteomes" id="UP000671828"/>
    </source>
</evidence>
<evidence type="ECO:0000313" key="3">
    <source>
        <dbReference type="EMBL" id="MBM7813845.1"/>
    </source>
</evidence>
<accession>A0A8T8HUW1</accession>